<evidence type="ECO:0000313" key="4">
    <source>
        <dbReference type="Proteomes" id="UP000235050"/>
    </source>
</evidence>
<proteinExistence type="predicted"/>
<reference evidence="3 4" key="1">
    <citation type="submission" date="2017-07" db="EMBL/GenBank/DDBJ databases">
        <title>Bifidobacterium novel species.</title>
        <authorList>
            <person name="Lugli G.A."/>
            <person name="Milani C."/>
            <person name="Duranti S."/>
            <person name="Mangifesta M."/>
        </authorList>
    </citation>
    <scope>NUCLEOTIDE SEQUENCE [LARGE SCALE GENOMIC DNA]</scope>
    <source>
        <strain evidence="4">Uis1B</strain>
    </source>
</reference>
<evidence type="ECO:0000256" key="1">
    <source>
        <dbReference type="SAM" id="MobiDB-lite"/>
    </source>
</evidence>
<name>A0A2N5J7G0_9BIFI</name>
<dbReference type="AlphaFoldDB" id="A0A2N5J7G0"/>
<dbReference type="EMBL" id="NMWU01000043">
    <property type="protein sequence ID" value="PLS30136.1"/>
    <property type="molecule type" value="Genomic_DNA"/>
</dbReference>
<feature type="compositionally biased region" description="Low complexity" evidence="1">
    <location>
        <begin position="1"/>
        <end position="10"/>
    </location>
</feature>
<feature type="region of interest" description="Disordered" evidence="1">
    <location>
        <begin position="1"/>
        <end position="22"/>
    </location>
</feature>
<gene>
    <name evidence="3" type="ORF">Uis1B_2019</name>
</gene>
<evidence type="ECO:0000256" key="2">
    <source>
        <dbReference type="SAM" id="Phobius"/>
    </source>
</evidence>
<feature type="compositionally biased region" description="Low complexity" evidence="1">
    <location>
        <begin position="190"/>
        <end position="200"/>
    </location>
</feature>
<comment type="caution">
    <text evidence="3">The sequence shown here is derived from an EMBL/GenBank/DDBJ whole genome shotgun (WGS) entry which is preliminary data.</text>
</comment>
<accession>A0A2N5J7G0</accession>
<sequence>MNANHRNAAGAGNGTTERTPKSIRAPKASLKVRLVLIVVAVVLALAAAVAAVNWRALAVNNSAVTSLNASIAAYAKEAPDLDKLRNAQQATDAQFRDAQTLSLLQLPSVRATINANAAESKRLTDRIEADAKGPDNADSATLKSAQSSGSSSSNPSNSSNDAKNDQKLDQLLKQNSVTNRKVDPQNVPTGSSSGSSDSGGKTVKPW</sequence>
<keyword evidence="2" id="KW-1133">Transmembrane helix</keyword>
<keyword evidence="4" id="KW-1185">Reference proteome</keyword>
<dbReference type="OrthoDB" id="3234252at2"/>
<dbReference type="Pfam" id="PF20070">
    <property type="entry name" value="DUF6466"/>
    <property type="match status" value="1"/>
</dbReference>
<keyword evidence="2" id="KW-0472">Membrane</keyword>
<feature type="region of interest" description="Disordered" evidence="1">
    <location>
        <begin position="130"/>
        <end position="206"/>
    </location>
</feature>
<organism evidence="3 4">
    <name type="scientific">Bifidobacterium margollesii</name>
    <dbReference type="NCBI Taxonomy" id="2020964"/>
    <lineage>
        <taxon>Bacteria</taxon>
        <taxon>Bacillati</taxon>
        <taxon>Actinomycetota</taxon>
        <taxon>Actinomycetes</taxon>
        <taxon>Bifidobacteriales</taxon>
        <taxon>Bifidobacteriaceae</taxon>
        <taxon>Bifidobacterium</taxon>
    </lineage>
</organism>
<dbReference type="RefSeq" id="WP_101618071.1">
    <property type="nucleotide sequence ID" value="NZ_NMWU01000043.1"/>
</dbReference>
<protein>
    <submittedName>
        <fullName evidence="3">Cell surface protein</fullName>
    </submittedName>
</protein>
<feature type="compositionally biased region" description="Low complexity" evidence="1">
    <location>
        <begin position="147"/>
        <end position="160"/>
    </location>
</feature>
<feature type="transmembrane region" description="Helical" evidence="2">
    <location>
        <begin position="34"/>
        <end position="54"/>
    </location>
</feature>
<dbReference type="InterPro" id="IPR046314">
    <property type="entry name" value="DUF6466"/>
</dbReference>
<evidence type="ECO:0000313" key="3">
    <source>
        <dbReference type="EMBL" id="PLS30136.1"/>
    </source>
</evidence>
<keyword evidence="2" id="KW-0812">Transmembrane</keyword>
<dbReference type="Proteomes" id="UP000235050">
    <property type="component" value="Unassembled WGS sequence"/>
</dbReference>